<dbReference type="EMBL" id="JBBNAG010000003">
    <property type="protein sequence ID" value="KAK9148641.1"/>
    <property type="molecule type" value="Genomic_DNA"/>
</dbReference>
<protein>
    <submittedName>
        <fullName evidence="2">Uncharacterized protein</fullName>
    </submittedName>
</protein>
<comment type="caution">
    <text evidence="2">The sequence shown here is derived from an EMBL/GenBank/DDBJ whole genome shotgun (WGS) entry which is preliminary data.</text>
</comment>
<sequence length="112" mass="12431">MDKKAATKHENTNTSPATQIQGRERDNRACLYGGGDYDFGLHQNRVCGSGRVFRLIIGLSSGSVTHDRAECICLVVGMARTETTSNERIPVPKRATVLARELKWVLIENERS</sequence>
<feature type="compositionally biased region" description="Basic and acidic residues" evidence="1">
    <location>
        <begin position="1"/>
        <end position="11"/>
    </location>
</feature>
<keyword evidence="3" id="KW-1185">Reference proteome</keyword>
<feature type="region of interest" description="Disordered" evidence="1">
    <location>
        <begin position="1"/>
        <end position="25"/>
    </location>
</feature>
<accession>A0AAP0K9S9</accession>
<reference evidence="2 3" key="1">
    <citation type="submission" date="2024-01" db="EMBL/GenBank/DDBJ databases">
        <title>Genome assemblies of Stephania.</title>
        <authorList>
            <person name="Yang L."/>
        </authorList>
    </citation>
    <scope>NUCLEOTIDE SEQUENCE [LARGE SCALE GENOMIC DNA]</scope>
    <source>
        <strain evidence="2">JXDWG</strain>
        <tissue evidence="2">Leaf</tissue>
    </source>
</reference>
<gene>
    <name evidence="2" type="ORF">Scep_007398</name>
</gene>
<dbReference type="Proteomes" id="UP001419268">
    <property type="component" value="Unassembled WGS sequence"/>
</dbReference>
<evidence type="ECO:0000313" key="2">
    <source>
        <dbReference type="EMBL" id="KAK9148641.1"/>
    </source>
</evidence>
<evidence type="ECO:0000313" key="3">
    <source>
        <dbReference type="Proteomes" id="UP001419268"/>
    </source>
</evidence>
<organism evidence="2 3">
    <name type="scientific">Stephania cephalantha</name>
    <dbReference type="NCBI Taxonomy" id="152367"/>
    <lineage>
        <taxon>Eukaryota</taxon>
        <taxon>Viridiplantae</taxon>
        <taxon>Streptophyta</taxon>
        <taxon>Embryophyta</taxon>
        <taxon>Tracheophyta</taxon>
        <taxon>Spermatophyta</taxon>
        <taxon>Magnoliopsida</taxon>
        <taxon>Ranunculales</taxon>
        <taxon>Menispermaceae</taxon>
        <taxon>Menispermoideae</taxon>
        <taxon>Cissampelideae</taxon>
        <taxon>Stephania</taxon>
    </lineage>
</organism>
<name>A0AAP0K9S9_9MAGN</name>
<proteinExistence type="predicted"/>
<feature type="compositionally biased region" description="Polar residues" evidence="1">
    <location>
        <begin position="12"/>
        <end position="21"/>
    </location>
</feature>
<dbReference type="AlphaFoldDB" id="A0AAP0K9S9"/>
<evidence type="ECO:0000256" key="1">
    <source>
        <dbReference type="SAM" id="MobiDB-lite"/>
    </source>
</evidence>